<dbReference type="RefSeq" id="WP_091807724.1">
    <property type="nucleotide sequence ID" value="NZ_CP016353.1"/>
</dbReference>
<keyword evidence="4" id="KW-0670">Pyruvate</keyword>
<evidence type="ECO:0000256" key="3">
    <source>
        <dbReference type="ARBA" id="ARBA00023052"/>
    </source>
</evidence>
<dbReference type="InterPro" id="IPR029061">
    <property type="entry name" value="THDP-binding"/>
</dbReference>
<name>A0A222VU06_9PSEU</name>
<evidence type="ECO:0000256" key="2">
    <source>
        <dbReference type="ARBA" id="ARBA00023002"/>
    </source>
</evidence>
<dbReference type="GO" id="GO:0006086">
    <property type="term" value="P:pyruvate decarboxylation to acetyl-CoA"/>
    <property type="evidence" value="ECO:0007669"/>
    <property type="project" value="TreeGrafter"/>
</dbReference>
<sequence length="322" mass="34320">MADLELVERLYRTMSLIRRFETAAGRLLADGELAGFLHLSIGQEAVAAGVCDVLGRQDHITTTHRGHGHCVAKGARVEAMFAEIFGSAEGYCGGRSGSMHVADPDVGILGANAIVGACVPIALGGALSASMLGGRKVSVAFFGEGAVAEGVVHESLNLAALWQLPMIFVCENNGYAEMTPVGVHLRATNVADYAAPHRIPAETLDGNDVLAVRAAAEKAVARAREGGGPALLECRTYRWHGHFEGDAQRYRDKSEVEAWRERDPLTVLAARAEESGLPTDSLKVIDEECADKIALAVEWARDQLPARAEALTAHVYRDRTGA</sequence>
<proteinExistence type="predicted"/>
<dbReference type="Pfam" id="PF00676">
    <property type="entry name" value="E1_dh"/>
    <property type="match status" value="1"/>
</dbReference>
<gene>
    <name evidence="4" type="ORF">SAMN05421630_108122</name>
</gene>
<evidence type="ECO:0000313" key="4">
    <source>
        <dbReference type="EMBL" id="SDD42203.1"/>
    </source>
</evidence>
<keyword evidence="5" id="KW-1185">Reference proteome</keyword>
<dbReference type="InterPro" id="IPR050642">
    <property type="entry name" value="PDH_E1_Alpha_Subunit"/>
</dbReference>
<dbReference type="GO" id="GO:0004739">
    <property type="term" value="F:pyruvate dehydrogenase (acetyl-transferring) activity"/>
    <property type="evidence" value="ECO:0007669"/>
    <property type="project" value="TreeGrafter"/>
</dbReference>
<reference evidence="4 5" key="1">
    <citation type="submission" date="2016-10" db="EMBL/GenBank/DDBJ databases">
        <authorList>
            <person name="de Groot N.N."/>
        </authorList>
    </citation>
    <scope>NUCLEOTIDE SEQUENCE [LARGE SCALE GENOMIC DNA]</scope>
    <source>
        <strain evidence="4 5">CGMCC 4.5506</strain>
    </source>
</reference>
<dbReference type="Proteomes" id="UP000199494">
    <property type="component" value="Unassembled WGS sequence"/>
</dbReference>
<dbReference type="AlphaFoldDB" id="A0A222VU06"/>
<evidence type="ECO:0000256" key="1">
    <source>
        <dbReference type="ARBA" id="ARBA00001964"/>
    </source>
</evidence>
<evidence type="ECO:0000313" key="5">
    <source>
        <dbReference type="Proteomes" id="UP000199494"/>
    </source>
</evidence>
<dbReference type="STRING" id="530584.SAMN05421630_108122"/>
<dbReference type="PANTHER" id="PTHR11516">
    <property type="entry name" value="PYRUVATE DEHYDROGENASE E1 COMPONENT, ALPHA SUBUNIT BACTERIAL AND ORGANELLAR"/>
    <property type="match status" value="1"/>
</dbReference>
<dbReference type="GO" id="GO:0000287">
    <property type="term" value="F:magnesium ion binding"/>
    <property type="evidence" value="ECO:0007669"/>
    <property type="project" value="UniProtKB-ARBA"/>
</dbReference>
<comment type="cofactor">
    <cofactor evidence="1">
        <name>thiamine diphosphate</name>
        <dbReference type="ChEBI" id="CHEBI:58937"/>
    </cofactor>
</comment>
<dbReference type="SUPFAM" id="SSF52518">
    <property type="entry name" value="Thiamin diphosphate-binding fold (THDP-binding)"/>
    <property type="match status" value="1"/>
</dbReference>
<dbReference type="InterPro" id="IPR001017">
    <property type="entry name" value="DH_E1"/>
</dbReference>
<dbReference type="KEGG" id="pmad:BAY61_23005"/>
<dbReference type="EMBL" id="FMZE01000008">
    <property type="protein sequence ID" value="SDD42203.1"/>
    <property type="molecule type" value="Genomic_DNA"/>
</dbReference>
<keyword evidence="3" id="KW-0786">Thiamine pyrophosphate</keyword>
<keyword evidence="2" id="KW-0560">Oxidoreductase</keyword>
<protein>
    <submittedName>
        <fullName evidence="4">Pyruvate dehydrogenase E1 component alpha subunit/2-oxoisovalerate dehydrogenase E1 component</fullName>
    </submittedName>
</protein>
<dbReference type="PANTHER" id="PTHR11516:SF60">
    <property type="entry name" value="PYRUVATE DEHYDROGENASE E1 COMPONENT SUBUNIT ALPHA"/>
    <property type="match status" value="1"/>
</dbReference>
<dbReference type="OrthoDB" id="9766715at2"/>
<dbReference type="CDD" id="cd02000">
    <property type="entry name" value="TPP_E1_PDC_ADC_BCADC"/>
    <property type="match status" value="1"/>
</dbReference>
<accession>A0A222VU06</accession>
<dbReference type="Gene3D" id="3.40.50.970">
    <property type="match status" value="1"/>
</dbReference>
<organism evidence="4 5">
    <name type="scientific">Prauserella marina</name>
    <dbReference type="NCBI Taxonomy" id="530584"/>
    <lineage>
        <taxon>Bacteria</taxon>
        <taxon>Bacillati</taxon>
        <taxon>Actinomycetota</taxon>
        <taxon>Actinomycetes</taxon>
        <taxon>Pseudonocardiales</taxon>
        <taxon>Pseudonocardiaceae</taxon>
        <taxon>Prauserella</taxon>
    </lineage>
</organism>